<reference evidence="3" key="2">
    <citation type="submission" date="2025-08" db="UniProtKB">
        <authorList>
            <consortium name="RefSeq"/>
        </authorList>
    </citation>
    <scope>IDENTIFICATION</scope>
    <source>
        <tissue evidence="3">Young leaves</tissue>
    </source>
</reference>
<name>A0A8B7BPF8_PHODC</name>
<dbReference type="PANTHER" id="PTHR33739">
    <property type="entry name" value="OS07G0681500 PROTEIN"/>
    <property type="match status" value="1"/>
</dbReference>
<dbReference type="GeneID" id="103702174"/>
<feature type="compositionally biased region" description="Low complexity" evidence="1">
    <location>
        <begin position="836"/>
        <end position="853"/>
    </location>
</feature>
<dbReference type="KEGG" id="pda:103702174"/>
<dbReference type="GO" id="GO:2000762">
    <property type="term" value="P:regulation of phenylpropanoid metabolic process"/>
    <property type="evidence" value="ECO:0007669"/>
    <property type="project" value="InterPro"/>
</dbReference>
<evidence type="ECO:0000256" key="1">
    <source>
        <dbReference type="SAM" id="MobiDB-lite"/>
    </source>
</evidence>
<evidence type="ECO:0000313" key="3">
    <source>
        <dbReference type="RefSeq" id="XP_008782719.2"/>
    </source>
</evidence>
<accession>A0A8B7BPF8</accession>
<keyword evidence="2" id="KW-1185">Reference proteome</keyword>
<dbReference type="GO" id="GO:0016592">
    <property type="term" value="C:mediator complex"/>
    <property type="evidence" value="ECO:0007669"/>
    <property type="project" value="InterPro"/>
</dbReference>
<dbReference type="OrthoDB" id="683212at2759"/>
<dbReference type="Proteomes" id="UP000228380">
    <property type="component" value="Chromosome 3"/>
</dbReference>
<dbReference type="PANTHER" id="PTHR33739:SF3">
    <property type="entry name" value="OS07G0681500 PROTEIN"/>
    <property type="match status" value="1"/>
</dbReference>
<proteinExistence type="predicted"/>
<dbReference type="RefSeq" id="XP_008782719.2">
    <property type="nucleotide sequence ID" value="XM_008784497.4"/>
</dbReference>
<sequence>MAVEDEAEDFGVGDLERRVMAAVKASEERGDPLLARAVEVGRSVREKGLGFPSPELGHVLVSNLCFSHNTPSLWKLLDQVMASRLIYPLHALALLARRVIPHRRAQPEAYRLYLELLSRYALSPPLVEAGPCRDKIVKSVDDSLQLSRTYGVHQMDFGHAVVLSILSFMTCLIDCTLEDCGFQLPFRDKHGNFYANEGHQVMEIDVKESSDERRNRHREQLRGTNALLAIEVVGKITSNKKAKVFLRLFYLNMPEKFNDLLERLQFIESHKSASQALLSANHILDSLSANIQKAMDWEYKLNRHQHLGVLFDDGPSSLLSCHIFGASRDACWITFDMFMENAMDGKQLHPISAIEILTELTKSLKVMNQASWQETFQALWISALRLIQRDREPLEGPIPHLDARLCMLLSIVPLAIVPLVKDEYEMPSLINNGITRSCVKGTEGSNFASKKHGLIFSLQVLGQFSGLLSPPPSVVNAANSAASKAATFISNLKTGSGNLGAPNRNDSSVKAVGNMLHLIVEACIARNLIDTSAYFWPGYVVPLTPSKDSLLVQESPWSTFMDGAPLNSLLKNALMASPATSVVELEKLYHIALNGSEEEKSAAAKILCGASLVRGWNIQEHVVRIVVKLLSPPVPPNSSVSGSGSNLIGHMSMLSAILFGVSCGDVIHILSLYGVIPDVAAALMPLCEAFGSLPPPFNHRSSISDETSVYAVFSCAFLFLLRLWKFYKPPHEHCLAGRGGPVSLELTLDYLLLMHNSRIALQNSSAIGRVGSITDPFQSTPSQPVYIDSFPKLRAWYFQNQACIASTLAGLCNKNPVHQVANKILNMIYRKMPKAGSVSGNPSSTSSSSISGSPMNATEDAHQRPTPTAWEFLEAVPFVLEAVLTACAHGRLSSRDLTTGLRDLVDFLPASLAAIISYFSAEITRGIWKPVPMNGTDWPSPAANLLSVESEIKEILASAGVHIASCYPRGMPPMLPLPLAALVSLTITFKLDKSLEYVHGIVGQALENCAAGCSRPSMPIIGALWTQKVRRWHDFIVLSCCLSPFIGDKEAVTQLIRSCFSSFLGPSITGGSLLSANRGVNGLLGQALADQGVRLPIAPGFLYLRTCRTFHDTRFVTDVILKLVIEWANKLGNEWACSRPARLRSGRMSLAAAVSGVKEVATLGASLLCSVGGVHLVQALYEESLPTLLLSAGEKLGGAGPVSNILEGYVMAYMVILSGAFVWGIGNTSPAYTSVYSSKRARVIEMHMDFVAGVVEGNISLGCDPAMWKAYVSCFVGLLVSFVPTWVPEVKQLTLRKLASGLRGWHECDLALSLLERGGPAAMDAVVESVL</sequence>
<evidence type="ECO:0000313" key="2">
    <source>
        <dbReference type="Proteomes" id="UP000228380"/>
    </source>
</evidence>
<gene>
    <name evidence="3" type="primary">LOC103702174</name>
</gene>
<organism evidence="2 3">
    <name type="scientific">Phoenix dactylifera</name>
    <name type="common">Date palm</name>
    <dbReference type="NCBI Taxonomy" id="42345"/>
    <lineage>
        <taxon>Eukaryota</taxon>
        <taxon>Viridiplantae</taxon>
        <taxon>Streptophyta</taxon>
        <taxon>Embryophyta</taxon>
        <taxon>Tracheophyta</taxon>
        <taxon>Spermatophyta</taxon>
        <taxon>Magnoliopsida</taxon>
        <taxon>Liliopsida</taxon>
        <taxon>Arecaceae</taxon>
        <taxon>Coryphoideae</taxon>
        <taxon>Phoeniceae</taxon>
        <taxon>Phoenix</taxon>
    </lineage>
</organism>
<reference evidence="2" key="1">
    <citation type="journal article" date="2019" name="Nat. Commun.">
        <title>Genome-wide association mapping of date palm fruit traits.</title>
        <authorList>
            <person name="Hazzouri K.M."/>
            <person name="Gros-Balthazard M."/>
            <person name="Flowers J.M."/>
            <person name="Copetti D."/>
            <person name="Lemansour A."/>
            <person name="Lebrun M."/>
            <person name="Masmoudi K."/>
            <person name="Ferrand S."/>
            <person name="Dhar M.I."/>
            <person name="Fresquez Z.A."/>
            <person name="Rosas U."/>
            <person name="Zhang J."/>
            <person name="Talag J."/>
            <person name="Lee S."/>
            <person name="Kudrna D."/>
            <person name="Powell R.F."/>
            <person name="Leitch I.J."/>
            <person name="Krueger R.R."/>
            <person name="Wing R.A."/>
            <person name="Amiri K.M.A."/>
            <person name="Purugganan M.D."/>
        </authorList>
    </citation>
    <scope>NUCLEOTIDE SEQUENCE [LARGE SCALE GENOMIC DNA]</scope>
    <source>
        <strain evidence="2">cv. Khalas</strain>
    </source>
</reference>
<dbReference type="InterPro" id="IPR039638">
    <property type="entry name" value="MED33A/B"/>
</dbReference>
<protein>
    <submittedName>
        <fullName evidence="3">Mediator of RNA polymerase II transcription subunit 33A-like</fullName>
    </submittedName>
</protein>
<feature type="region of interest" description="Disordered" evidence="1">
    <location>
        <begin position="835"/>
        <end position="864"/>
    </location>
</feature>